<dbReference type="InterPro" id="IPR036986">
    <property type="entry name" value="S4_RNA-bd_sf"/>
</dbReference>
<accession>A0A4Y9SLQ6</accession>
<dbReference type="CDD" id="cd00165">
    <property type="entry name" value="S4"/>
    <property type="match status" value="1"/>
</dbReference>
<dbReference type="InterPro" id="IPR020103">
    <property type="entry name" value="PsdUridine_synth_cat_dom_sf"/>
</dbReference>
<dbReference type="GO" id="GO:0003723">
    <property type="term" value="F:RNA binding"/>
    <property type="evidence" value="ECO:0007669"/>
    <property type="project" value="UniProtKB-KW"/>
</dbReference>
<evidence type="ECO:0000256" key="7">
    <source>
        <dbReference type="ARBA" id="ARBA00042843"/>
    </source>
</evidence>
<dbReference type="Gene3D" id="3.30.2350.10">
    <property type="entry name" value="Pseudouridine synthase"/>
    <property type="match status" value="1"/>
</dbReference>
<evidence type="ECO:0000256" key="5">
    <source>
        <dbReference type="ARBA" id="ARBA00041420"/>
    </source>
</evidence>
<evidence type="ECO:0000256" key="3">
    <source>
        <dbReference type="ARBA" id="ARBA00038922"/>
    </source>
</evidence>
<evidence type="ECO:0000256" key="6">
    <source>
        <dbReference type="ARBA" id="ARBA00041697"/>
    </source>
</evidence>
<dbReference type="PROSITE" id="PS50889">
    <property type="entry name" value="S4"/>
    <property type="match status" value="1"/>
</dbReference>
<dbReference type="Gene3D" id="3.10.290.10">
    <property type="entry name" value="RNA-binding S4 domain"/>
    <property type="match status" value="1"/>
</dbReference>
<gene>
    <name evidence="12" type="ORF">E4O92_23695</name>
</gene>
<evidence type="ECO:0000256" key="2">
    <source>
        <dbReference type="ARBA" id="ARBA00036535"/>
    </source>
</evidence>
<dbReference type="GO" id="GO:0001522">
    <property type="term" value="P:pseudouridine synthesis"/>
    <property type="evidence" value="ECO:0007669"/>
    <property type="project" value="InterPro"/>
</dbReference>
<name>A0A4Y9SLQ6_9BURK</name>
<comment type="catalytic activity">
    <reaction evidence="1">
        <text>uridine(35) in tRNA(Tyr) = pseudouridine(35) in tRNA(Tyr)</text>
        <dbReference type="Rhea" id="RHEA:60556"/>
        <dbReference type="Rhea" id="RHEA-COMP:15607"/>
        <dbReference type="Rhea" id="RHEA-COMP:15608"/>
        <dbReference type="ChEBI" id="CHEBI:65314"/>
        <dbReference type="ChEBI" id="CHEBI:65315"/>
    </reaction>
</comment>
<dbReference type="RefSeq" id="WP_135192101.1">
    <property type="nucleotide sequence ID" value="NZ_SPUM01000148.1"/>
</dbReference>
<dbReference type="PANTHER" id="PTHR47683:SF2">
    <property type="entry name" value="RNA-BINDING S4 DOMAIN-CONTAINING PROTEIN"/>
    <property type="match status" value="1"/>
</dbReference>
<evidence type="ECO:0000313" key="12">
    <source>
        <dbReference type="EMBL" id="TFW27612.1"/>
    </source>
</evidence>
<feature type="domain" description="RNA-binding S4" evidence="11">
    <location>
        <begin position="7"/>
        <end position="70"/>
    </location>
</feature>
<dbReference type="InterPro" id="IPR002942">
    <property type="entry name" value="S4_RNA-bd"/>
</dbReference>
<evidence type="ECO:0000256" key="9">
    <source>
        <dbReference type="ARBA" id="ARBA00043147"/>
    </source>
</evidence>
<dbReference type="Proteomes" id="UP000297258">
    <property type="component" value="Unassembled WGS sequence"/>
</dbReference>
<dbReference type="EMBL" id="SPUM01000148">
    <property type="protein sequence ID" value="TFW27612.1"/>
    <property type="molecule type" value="Genomic_DNA"/>
</dbReference>
<dbReference type="InterPro" id="IPR050343">
    <property type="entry name" value="RsuA_PseudoU_synthase"/>
</dbReference>
<evidence type="ECO:0000259" key="11">
    <source>
        <dbReference type="SMART" id="SM00363"/>
    </source>
</evidence>
<sequence length="244" mass="26377">MSDDEAIRLAKRVAAQVACSRAEAERYIAGGWVSVDGKVVEDPATRVTPAQEVALLPGATAVEPPPVTILLHKPPGFQAGGAEGQDALACVRADTLVRAGAGEQQFLKRHLARLTLATPLETNASGLVVYTQDFRVVRRLVEDSASVEQEFVVEVSGQVAEGGLALLNRGLTFQGRVMAPLKASWQSENRLRFAGKAIRPGQIEHMCRAVGLGVTSIKRIRIGRVPMASLPQGQWRYLQAFERF</sequence>
<dbReference type="SMART" id="SM00363">
    <property type="entry name" value="S4"/>
    <property type="match status" value="1"/>
</dbReference>
<reference evidence="12 13" key="1">
    <citation type="submission" date="2019-03" db="EMBL/GenBank/DDBJ databases">
        <title>Draft genome of Massilia hortus sp. nov., a novel bacterial species of the Oxalobacteraceae family.</title>
        <authorList>
            <person name="Peta V."/>
            <person name="Raths R."/>
            <person name="Bucking H."/>
        </authorList>
    </citation>
    <scope>NUCLEOTIDE SEQUENCE [LARGE SCALE GENOMIC DNA]</scope>
    <source>
        <strain evidence="12 13">ONC3</strain>
    </source>
</reference>
<evidence type="ECO:0000256" key="1">
    <source>
        <dbReference type="ARBA" id="ARBA00036390"/>
    </source>
</evidence>
<dbReference type="Pfam" id="PF01479">
    <property type="entry name" value="S4"/>
    <property type="match status" value="1"/>
</dbReference>
<evidence type="ECO:0000256" key="8">
    <source>
        <dbReference type="ARBA" id="ARBA00042890"/>
    </source>
</evidence>
<organism evidence="12 13">
    <name type="scientific">Massilia horti</name>
    <dbReference type="NCBI Taxonomy" id="2562153"/>
    <lineage>
        <taxon>Bacteria</taxon>
        <taxon>Pseudomonadati</taxon>
        <taxon>Pseudomonadota</taxon>
        <taxon>Betaproteobacteria</taxon>
        <taxon>Burkholderiales</taxon>
        <taxon>Oxalobacteraceae</taxon>
        <taxon>Telluria group</taxon>
        <taxon>Massilia</taxon>
    </lineage>
</organism>
<evidence type="ECO:0000313" key="13">
    <source>
        <dbReference type="Proteomes" id="UP000297258"/>
    </source>
</evidence>
<evidence type="ECO:0000256" key="10">
    <source>
        <dbReference type="PROSITE-ProRule" id="PRU00182"/>
    </source>
</evidence>
<dbReference type="GO" id="GO:0160138">
    <property type="term" value="F:23S rRNA pseudouridine(2604) synthase activity"/>
    <property type="evidence" value="ECO:0007669"/>
    <property type="project" value="UniProtKB-EC"/>
</dbReference>
<dbReference type="OrthoDB" id="9807213at2"/>
<keyword evidence="13" id="KW-1185">Reference proteome</keyword>
<comment type="caution">
    <text evidence="12">The sequence shown here is derived from an EMBL/GenBank/DDBJ whole genome shotgun (WGS) entry which is preliminary data.</text>
</comment>
<evidence type="ECO:0000256" key="4">
    <source>
        <dbReference type="ARBA" id="ARBA00039989"/>
    </source>
</evidence>
<dbReference type="GO" id="GO:0006396">
    <property type="term" value="P:RNA processing"/>
    <property type="evidence" value="ECO:0007669"/>
    <property type="project" value="UniProtKB-ARBA"/>
</dbReference>
<dbReference type="SUPFAM" id="SSF55120">
    <property type="entry name" value="Pseudouridine synthase"/>
    <property type="match status" value="1"/>
</dbReference>
<dbReference type="PANTHER" id="PTHR47683">
    <property type="entry name" value="PSEUDOURIDINE SYNTHASE FAMILY PROTEIN-RELATED"/>
    <property type="match status" value="1"/>
</dbReference>
<comment type="catalytic activity">
    <reaction evidence="2">
        <text>uridine(2604) in 23S rRNA = pseudouridine(2604) in 23S rRNA</text>
        <dbReference type="Rhea" id="RHEA:38875"/>
        <dbReference type="Rhea" id="RHEA-COMP:10093"/>
        <dbReference type="Rhea" id="RHEA-COMP:10094"/>
        <dbReference type="ChEBI" id="CHEBI:65314"/>
        <dbReference type="ChEBI" id="CHEBI:65315"/>
        <dbReference type="EC" id="5.4.99.21"/>
    </reaction>
</comment>
<dbReference type="SUPFAM" id="SSF55174">
    <property type="entry name" value="Alpha-L RNA-binding motif"/>
    <property type="match status" value="1"/>
</dbReference>
<protein>
    <recommendedName>
        <fullName evidence="4">Dual-specificity RNA pseudouridine synthase RluF</fullName>
        <ecNumber evidence="3">5.4.99.21</ecNumber>
    </recommendedName>
    <alternativeName>
        <fullName evidence="6">23S rRNA pseudouridine(2604) synthase</fullName>
    </alternativeName>
    <alternativeName>
        <fullName evidence="8">Ribosomal large subunit pseudouridine synthase F</fullName>
    </alternativeName>
    <alternativeName>
        <fullName evidence="7">rRNA pseudouridylate synthase F</fullName>
    </alternativeName>
    <alternativeName>
        <fullName evidence="9">rRNA-uridine isomerase F</fullName>
    </alternativeName>
    <alternativeName>
        <fullName evidence="5">tRNA(Tyr) pseudouridine(35) synthase</fullName>
    </alternativeName>
</protein>
<proteinExistence type="predicted"/>
<dbReference type="AlphaFoldDB" id="A0A4Y9SLQ6"/>
<keyword evidence="10" id="KW-0694">RNA-binding</keyword>
<dbReference type="EC" id="5.4.99.21" evidence="3"/>